<dbReference type="SUPFAM" id="SSF53850">
    <property type="entry name" value="Periplasmic binding protein-like II"/>
    <property type="match status" value="1"/>
</dbReference>
<gene>
    <name evidence="9" type="ORF">GA0061102_103752</name>
</gene>
<dbReference type="SUPFAM" id="SSF46785">
    <property type="entry name" value="Winged helix' DNA-binding domain"/>
    <property type="match status" value="1"/>
</dbReference>
<dbReference type="InterPro" id="IPR036388">
    <property type="entry name" value="WH-like_DNA-bd_sf"/>
</dbReference>
<evidence type="ECO:0000256" key="4">
    <source>
        <dbReference type="ARBA" id="ARBA00023163"/>
    </source>
</evidence>
<dbReference type="InterPro" id="IPR036390">
    <property type="entry name" value="WH_DNA-bd_sf"/>
</dbReference>
<name>A0A1C3WR62_9HYPH</name>
<dbReference type="PANTHER" id="PTHR30346">
    <property type="entry name" value="TRANSCRIPTIONAL DUAL REGULATOR HCAR-RELATED"/>
    <property type="match status" value="1"/>
</dbReference>
<dbReference type="Proteomes" id="UP000199435">
    <property type="component" value="Unassembled WGS sequence"/>
</dbReference>
<dbReference type="OrthoDB" id="9811588at2"/>
<proteinExistence type="inferred from homology"/>
<keyword evidence="2" id="KW-0805">Transcription regulation</keyword>
<reference evidence="10" key="1">
    <citation type="submission" date="2016-08" db="EMBL/GenBank/DDBJ databases">
        <authorList>
            <person name="Varghese N."/>
            <person name="Submissions Spin"/>
        </authorList>
    </citation>
    <scope>NUCLEOTIDE SEQUENCE [LARGE SCALE GENOMIC DNA]</scope>
    <source>
        <strain evidence="10">HAMBI 2971</strain>
    </source>
</reference>
<dbReference type="InterPro" id="IPR005119">
    <property type="entry name" value="LysR_subst-bd"/>
</dbReference>
<evidence type="ECO:0000256" key="1">
    <source>
        <dbReference type="ARBA" id="ARBA00009437"/>
    </source>
</evidence>
<feature type="domain" description="HTH lysR-type" evidence="8">
    <location>
        <begin position="1"/>
        <end position="58"/>
    </location>
</feature>
<evidence type="ECO:0000256" key="5">
    <source>
        <dbReference type="ARBA" id="ARBA00054626"/>
    </source>
</evidence>
<protein>
    <recommendedName>
        <fullName evidence="6">HTH-type transcriptional regulator TtuA</fullName>
    </recommendedName>
    <alternativeName>
        <fullName evidence="7">Tartrate utilization transcriptional regulator</fullName>
    </alternativeName>
</protein>
<keyword evidence="4" id="KW-0804">Transcription</keyword>
<dbReference type="Pfam" id="PF00126">
    <property type="entry name" value="HTH_1"/>
    <property type="match status" value="1"/>
</dbReference>
<dbReference type="PRINTS" id="PR00039">
    <property type="entry name" value="HTHLYSR"/>
</dbReference>
<dbReference type="STRING" id="411945.GA0061102_103752"/>
<evidence type="ECO:0000313" key="10">
    <source>
        <dbReference type="Proteomes" id="UP000199435"/>
    </source>
</evidence>
<dbReference type="AlphaFoldDB" id="A0A1C3WR62"/>
<dbReference type="GO" id="GO:0003677">
    <property type="term" value="F:DNA binding"/>
    <property type="evidence" value="ECO:0007669"/>
    <property type="project" value="UniProtKB-KW"/>
</dbReference>
<evidence type="ECO:0000256" key="3">
    <source>
        <dbReference type="ARBA" id="ARBA00023125"/>
    </source>
</evidence>
<evidence type="ECO:0000259" key="8">
    <source>
        <dbReference type="PROSITE" id="PS50931"/>
    </source>
</evidence>
<dbReference type="InterPro" id="IPR000847">
    <property type="entry name" value="LysR_HTH_N"/>
</dbReference>
<organism evidence="9 10">
    <name type="scientific">Rhizobium miluonense</name>
    <dbReference type="NCBI Taxonomy" id="411945"/>
    <lineage>
        <taxon>Bacteria</taxon>
        <taxon>Pseudomonadati</taxon>
        <taxon>Pseudomonadota</taxon>
        <taxon>Alphaproteobacteria</taxon>
        <taxon>Hyphomicrobiales</taxon>
        <taxon>Rhizobiaceae</taxon>
        <taxon>Rhizobium/Agrobacterium group</taxon>
        <taxon>Rhizobium</taxon>
    </lineage>
</organism>
<accession>A0A1C3WR62</accession>
<evidence type="ECO:0000256" key="7">
    <source>
        <dbReference type="ARBA" id="ARBA00083243"/>
    </source>
</evidence>
<evidence type="ECO:0000313" key="9">
    <source>
        <dbReference type="EMBL" id="SCB42552.1"/>
    </source>
</evidence>
<evidence type="ECO:0000256" key="2">
    <source>
        <dbReference type="ARBA" id="ARBA00023015"/>
    </source>
</evidence>
<dbReference type="Gene3D" id="3.40.190.10">
    <property type="entry name" value="Periplasmic binding protein-like II"/>
    <property type="match status" value="2"/>
</dbReference>
<dbReference type="PANTHER" id="PTHR30346:SF0">
    <property type="entry name" value="HCA OPERON TRANSCRIPTIONAL ACTIVATOR HCAR"/>
    <property type="match status" value="1"/>
</dbReference>
<dbReference type="EMBL" id="FMAH01000037">
    <property type="protein sequence ID" value="SCB42552.1"/>
    <property type="molecule type" value="Genomic_DNA"/>
</dbReference>
<evidence type="ECO:0000256" key="6">
    <source>
        <dbReference type="ARBA" id="ARBA00067332"/>
    </source>
</evidence>
<dbReference type="RefSeq" id="WP_092854055.1">
    <property type="nucleotide sequence ID" value="NZ_FMAH01000037.1"/>
</dbReference>
<dbReference type="GO" id="GO:0003700">
    <property type="term" value="F:DNA-binding transcription factor activity"/>
    <property type="evidence" value="ECO:0007669"/>
    <property type="project" value="InterPro"/>
</dbReference>
<comment type="function">
    <text evidence="5">Transcriptional regulator of the ttuABCDE tartrate utilization operon.</text>
</comment>
<dbReference type="Pfam" id="PF03466">
    <property type="entry name" value="LysR_substrate"/>
    <property type="match status" value="1"/>
</dbReference>
<dbReference type="CDD" id="cd08414">
    <property type="entry name" value="PBP2_LTTR_aromatics_like"/>
    <property type="match status" value="1"/>
</dbReference>
<comment type="similarity">
    <text evidence="1">Belongs to the LysR transcriptional regulatory family.</text>
</comment>
<dbReference type="Gene3D" id="1.10.10.10">
    <property type="entry name" value="Winged helix-like DNA-binding domain superfamily/Winged helix DNA-binding domain"/>
    <property type="match status" value="1"/>
</dbReference>
<sequence length="306" mass="33386">MDLRRLRYFVAVAEELHFGRAAERVHVVQSAVSQQLKLLEDELGFTLIKRSRQDVSLTLLGEVFLPEAREILKRTDEAVRRLKASASGVVGRLSIGFVDNVLWTLLSPIIRDFRERWPHVDLKLIPMDRDVQVEAIAAGTVDIGIIPSPSHLAAAVKTEVLISAPLMVALPSANVLALKAVVEMADLATEPFVTFPLQMNSRILDLLKTACAGAGFTPRVAQEGGQLHTLLSLVSAGLGVTLVPKWVAQLPQPGVVFRDLADFSTPYELLLAWKGDEPNPSTVTFREVAHDVVQLNQAGASRASNP</sequence>
<keyword evidence="10" id="KW-1185">Reference proteome</keyword>
<dbReference type="PROSITE" id="PS50931">
    <property type="entry name" value="HTH_LYSR"/>
    <property type="match status" value="1"/>
</dbReference>
<dbReference type="FunFam" id="1.10.10.10:FF:000001">
    <property type="entry name" value="LysR family transcriptional regulator"/>
    <property type="match status" value="1"/>
</dbReference>
<keyword evidence="3 9" id="KW-0238">DNA-binding</keyword>
<dbReference type="GO" id="GO:0032993">
    <property type="term" value="C:protein-DNA complex"/>
    <property type="evidence" value="ECO:0007669"/>
    <property type="project" value="TreeGrafter"/>
</dbReference>